<organism evidence="1 2">
    <name type="scientific">Cytobacillus dafuensis</name>
    <name type="common">Bacillus dafuensis</name>
    <dbReference type="NCBI Taxonomy" id="1742359"/>
    <lineage>
        <taxon>Bacteria</taxon>
        <taxon>Bacillati</taxon>
        <taxon>Bacillota</taxon>
        <taxon>Bacilli</taxon>
        <taxon>Bacillales</taxon>
        <taxon>Bacillaceae</taxon>
        <taxon>Cytobacillus</taxon>
    </lineage>
</organism>
<sequence length="63" mass="7594">MKIESFHACATCIHFQAEKNKSGMNYFCKRLGYETKPNYQFQCWTPKEHVQKLMEKRMKGMKE</sequence>
<gene>
    <name evidence="1" type="ORF">FSZ17_14600</name>
</gene>
<name>A0A5B8Z9U9_CYTDA</name>
<dbReference type="OrthoDB" id="2377175at2"/>
<proteinExistence type="predicted"/>
<dbReference type="KEGG" id="bda:FSZ17_14600"/>
<accession>A0A5B8Z9U9</accession>
<keyword evidence="2" id="KW-1185">Reference proteome</keyword>
<dbReference type="STRING" id="1742359.GCA_001439625_01994"/>
<dbReference type="AlphaFoldDB" id="A0A5B8Z9U9"/>
<evidence type="ECO:0000313" key="1">
    <source>
        <dbReference type="EMBL" id="QED48369.1"/>
    </source>
</evidence>
<dbReference type="Proteomes" id="UP000321555">
    <property type="component" value="Chromosome"/>
</dbReference>
<dbReference type="RefSeq" id="WP_057771294.1">
    <property type="nucleotide sequence ID" value="NZ_CP042593.1"/>
</dbReference>
<dbReference type="EMBL" id="CP042593">
    <property type="protein sequence ID" value="QED48369.1"/>
    <property type="molecule type" value="Genomic_DNA"/>
</dbReference>
<evidence type="ECO:0000313" key="2">
    <source>
        <dbReference type="Proteomes" id="UP000321555"/>
    </source>
</evidence>
<protein>
    <submittedName>
        <fullName evidence="1">Uncharacterized protein</fullName>
    </submittedName>
</protein>
<reference evidence="2" key="1">
    <citation type="submission" date="2019-08" db="EMBL/GenBank/DDBJ databases">
        <authorList>
            <person name="Zheng X."/>
        </authorList>
    </citation>
    <scope>NUCLEOTIDE SEQUENCE [LARGE SCALE GENOMIC DNA]</scope>
    <source>
        <strain evidence="2">FJAT-25496</strain>
    </source>
</reference>